<sequence>MLFALGGMLLFQACGDDEEPVFPAPAISVVGDNLVNLKPGQDITVELSLQAEGGLSSIIVNRGGGFLEEITLPDPDATTFTYTGQIVSADAMEGELVEYEFIGVNTQDLESAPAAFSVSVNLYDAIDIGGTSVFDVDLPTDGIIPAGTTVKFAEGRSYYLAQPAPDVNISFEEGSTFQIEAGVTIYLQAGVDMDVTVFGTADIRGTADAPVVMTSENVLRPGANPEAGDWNDFQIEGQGKGTNSGFVQYLRIEYAGDRAFVLDDVGNGTQVSHVQVWQCTDEAIFIAGGDVNVSHLIATNSEDTQYRTDDDYSGNMQFIIAVSTVPGAGAESMYLRGDSEALISNVTVVGPGAEFEPDGEPDGVRFWSTRGNKMYNAVITGIPSWATRAEANETDGRPEVTDINGPVVFAYSNVFGCDQLARDDAEPFFTDPSFNNSEEAIPGIGANDFVPDARAGSDFDPSSLGSFFAPANFKGAIESPDNDWTLGWVKNPDGSVR</sequence>
<dbReference type="AlphaFoldDB" id="A0A098S6P8"/>
<name>A0A098S6P8_9BACT</name>
<accession>A0A098S6P8</accession>
<dbReference type="EMBL" id="JPOS01000020">
    <property type="protein sequence ID" value="KGE88189.1"/>
    <property type="molecule type" value="Genomic_DNA"/>
</dbReference>
<evidence type="ECO:0000313" key="1">
    <source>
        <dbReference type="EMBL" id="KGE88189.1"/>
    </source>
</evidence>
<dbReference type="PANTHER" id="PTHR41339">
    <property type="entry name" value="LIPL48"/>
    <property type="match status" value="1"/>
</dbReference>
<dbReference type="SUPFAM" id="SSF51126">
    <property type="entry name" value="Pectin lyase-like"/>
    <property type="match status" value="1"/>
</dbReference>
<evidence type="ECO:0000313" key="2">
    <source>
        <dbReference type="Proteomes" id="UP000029736"/>
    </source>
</evidence>
<organism evidence="1 2">
    <name type="scientific">Phaeodactylibacter xiamenensis</name>
    <dbReference type="NCBI Taxonomy" id="1524460"/>
    <lineage>
        <taxon>Bacteria</taxon>
        <taxon>Pseudomonadati</taxon>
        <taxon>Bacteroidota</taxon>
        <taxon>Saprospiria</taxon>
        <taxon>Saprospirales</taxon>
        <taxon>Haliscomenobacteraceae</taxon>
        <taxon>Phaeodactylibacter</taxon>
    </lineage>
</organism>
<keyword evidence="2" id="KW-1185">Reference proteome</keyword>
<proteinExistence type="predicted"/>
<gene>
    <name evidence="1" type="ORF">IX84_10210</name>
</gene>
<evidence type="ECO:0008006" key="3">
    <source>
        <dbReference type="Google" id="ProtNLM"/>
    </source>
</evidence>
<dbReference type="STRING" id="1524460.IX84_10210"/>
<dbReference type="PANTHER" id="PTHR41339:SF1">
    <property type="entry name" value="SECRETED PROTEIN"/>
    <property type="match status" value="1"/>
</dbReference>
<dbReference type="InterPro" id="IPR011050">
    <property type="entry name" value="Pectin_lyase_fold/virulence"/>
</dbReference>
<reference evidence="1 2" key="1">
    <citation type="journal article" date="2014" name="Int. J. Syst. Evol. Microbiol.">
        <title>Phaeodactylibacter xiamenensis gen. nov., sp. nov., a member of the family Saprospiraceae isolated from the marine alga Phaeodactylum tricornutum.</title>
        <authorList>
            <person name="Chen Z.Jr."/>
            <person name="Lei X."/>
            <person name="Lai Q."/>
            <person name="Li Y."/>
            <person name="Zhang B."/>
            <person name="Zhang J."/>
            <person name="Zhang H."/>
            <person name="Yang L."/>
            <person name="Zheng W."/>
            <person name="Tian Y."/>
            <person name="Yu Z."/>
            <person name="Xu H.Jr."/>
            <person name="Zheng T."/>
        </authorList>
    </citation>
    <scope>NUCLEOTIDE SEQUENCE [LARGE SCALE GENOMIC DNA]</scope>
    <source>
        <strain evidence="1 2">KD52</strain>
    </source>
</reference>
<comment type="caution">
    <text evidence="1">The sequence shown here is derived from an EMBL/GenBank/DDBJ whole genome shotgun (WGS) entry which is preliminary data.</text>
</comment>
<protein>
    <recommendedName>
        <fullName evidence="3">Lipoprotein</fullName>
    </recommendedName>
</protein>
<dbReference type="Proteomes" id="UP000029736">
    <property type="component" value="Unassembled WGS sequence"/>
</dbReference>